<gene>
    <name evidence="5" type="primary">epsF</name>
    <name evidence="5" type="ORF">BLIC_c02279</name>
</gene>
<feature type="domain" description="Glycosyltransferase subfamily 4-like N-terminal" evidence="4">
    <location>
        <begin position="15"/>
        <end position="179"/>
    </location>
</feature>
<reference evidence="5 6" key="1">
    <citation type="submission" date="2014-09" db="EMBL/GenBank/DDBJ databases">
        <authorList>
            <person name="Bertelli C."/>
        </authorList>
    </citation>
    <scope>NUCLEOTIDE SEQUENCE [LARGE SCALE GENOMIC DNA]</scope>
    <source>
        <strain evidence="5 6">BIC1401111250</strain>
    </source>
</reference>
<evidence type="ECO:0000259" key="3">
    <source>
        <dbReference type="Pfam" id="PF00534"/>
    </source>
</evidence>
<dbReference type="Proteomes" id="UP000043107">
    <property type="component" value="Unassembled WGS sequence"/>
</dbReference>
<protein>
    <submittedName>
        <fullName evidence="5">Glycosyltransferase EpsF</fullName>
        <ecNumber evidence="5">2.4.-.-</ecNumber>
    </submittedName>
</protein>
<dbReference type="RefSeq" id="WP_012578373.1">
    <property type="nucleotide sequence ID" value="NZ_CBCRZZ010000030.1"/>
</dbReference>
<dbReference type="PANTHER" id="PTHR12526">
    <property type="entry name" value="GLYCOSYLTRANSFERASE"/>
    <property type="match status" value="1"/>
</dbReference>
<keyword evidence="2 5" id="KW-0808">Transferase</keyword>
<evidence type="ECO:0000259" key="4">
    <source>
        <dbReference type="Pfam" id="PF13439"/>
    </source>
</evidence>
<dbReference type="Gene3D" id="3.40.50.2000">
    <property type="entry name" value="Glycogen Phosphorylase B"/>
    <property type="match status" value="2"/>
</dbReference>
<dbReference type="EC" id="2.4.-.-" evidence="5"/>
<dbReference type="Pfam" id="PF13439">
    <property type="entry name" value="Glyco_transf_4"/>
    <property type="match status" value="1"/>
</dbReference>
<dbReference type="InterPro" id="IPR001296">
    <property type="entry name" value="Glyco_trans_1"/>
</dbReference>
<keyword evidence="6" id="KW-1185">Reference proteome</keyword>
<dbReference type="Pfam" id="PF00534">
    <property type="entry name" value="Glycos_transf_1"/>
    <property type="match status" value="1"/>
</dbReference>
<evidence type="ECO:0000256" key="2">
    <source>
        <dbReference type="ARBA" id="ARBA00022679"/>
    </source>
</evidence>
<dbReference type="EMBL" id="CCWP01000047">
    <property type="protein sequence ID" value="CEF05934.1"/>
    <property type="molecule type" value="Genomic_DNA"/>
</dbReference>
<keyword evidence="1 5" id="KW-0328">Glycosyltransferase</keyword>
<dbReference type="SUPFAM" id="SSF53756">
    <property type="entry name" value="UDP-Glycosyltransferase/glycogen phosphorylase"/>
    <property type="match status" value="1"/>
</dbReference>
<evidence type="ECO:0000256" key="1">
    <source>
        <dbReference type="ARBA" id="ARBA00022676"/>
    </source>
</evidence>
<dbReference type="PANTHER" id="PTHR12526:SF630">
    <property type="entry name" value="GLYCOSYLTRANSFERASE"/>
    <property type="match status" value="1"/>
</dbReference>
<feature type="domain" description="Glycosyl transferase family 1" evidence="3">
    <location>
        <begin position="191"/>
        <end position="333"/>
    </location>
</feature>
<proteinExistence type="predicted"/>
<dbReference type="GO" id="GO:0016757">
    <property type="term" value="F:glycosyltransferase activity"/>
    <property type="evidence" value="ECO:0007669"/>
    <property type="project" value="UniProtKB-KW"/>
</dbReference>
<dbReference type="InterPro" id="IPR028098">
    <property type="entry name" value="Glyco_trans_4-like_N"/>
</dbReference>
<evidence type="ECO:0000313" key="5">
    <source>
        <dbReference type="EMBL" id="CEF05934.1"/>
    </source>
</evidence>
<organism evidence="5 6">
    <name type="scientific">Bifidobacterium longum subsp. infantis</name>
    <dbReference type="NCBI Taxonomy" id="1682"/>
    <lineage>
        <taxon>Bacteria</taxon>
        <taxon>Bacillati</taxon>
        <taxon>Actinomycetota</taxon>
        <taxon>Actinomycetes</taxon>
        <taxon>Bifidobacteriales</taxon>
        <taxon>Bifidobacteriaceae</taxon>
        <taxon>Bifidobacterium</taxon>
    </lineage>
</organism>
<name>A0ABP1X8P9_BIFLI</name>
<comment type="caution">
    <text evidence="5">The sequence shown here is derived from an EMBL/GenBank/DDBJ whole genome shotgun (WGS) entry which is preliminary data.</text>
</comment>
<sequence>MTIKVLYYSEGWGLGGIERFIVNTAEALDRHNYSFDVFCTHDWSACYDDTISSLGGKRYTVFHGFKPNLMKRAICSSSAWRKQLCSKHYDAVHINTMNGMGFLYAKIAYDAGIPVRIVHSHNSAFGSGSRIIKQIMHKFGQQAWSRYATFNLACSSEAGKYLFGKRRFDIIHNGVDVERFRFSMPIRSQVRAELGVGSESLLFGSVGRLAEAKDPLFQIRVLKVLCDMGVDAHLLLVGEGPLSCNVRQEAKVLDLNDRVHLPGGTAEPERFMSAFDVFTMPSLYEGFPMVVVEATDNGLPILISDTIQLGSFEAPRIRHLPTGQPRQWAEAIMQCKMHETLSDRSDGSRIVNKLGYNRVAITRQLELIYSSADC</sequence>
<evidence type="ECO:0000313" key="6">
    <source>
        <dbReference type="Proteomes" id="UP000043107"/>
    </source>
</evidence>
<accession>A0ABP1X8P9</accession>